<dbReference type="GeneTree" id="ENSGT01050000244806"/>
<reference evidence="4" key="1">
    <citation type="submission" date="2025-08" db="UniProtKB">
        <authorList>
            <consortium name="Ensembl"/>
        </authorList>
    </citation>
    <scope>IDENTIFICATION</scope>
</reference>
<dbReference type="Pfam" id="PF07686">
    <property type="entry name" value="V-set"/>
    <property type="match status" value="2"/>
</dbReference>
<protein>
    <recommendedName>
        <fullName evidence="3">Ig-like domain-containing protein</fullName>
    </recommendedName>
</protein>
<dbReference type="InterPro" id="IPR013106">
    <property type="entry name" value="Ig_V-set"/>
</dbReference>
<feature type="domain" description="Ig-like" evidence="3">
    <location>
        <begin position="11"/>
        <end position="112"/>
    </location>
</feature>
<dbReference type="OMA" id="HYISTHM"/>
<feature type="chain" id="PRO_5039886903" description="Ig-like domain-containing protein" evidence="2">
    <location>
        <begin position="20"/>
        <end position="435"/>
    </location>
</feature>
<evidence type="ECO:0000256" key="1">
    <source>
        <dbReference type="SAM" id="Phobius"/>
    </source>
</evidence>
<dbReference type="PANTHER" id="PTHR21063">
    <property type="entry name" value="LFA-3"/>
    <property type="match status" value="1"/>
</dbReference>
<feature type="signal peptide" evidence="2">
    <location>
        <begin position="1"/>
        <end position="19"/>
    </location>
</feature>
<dbReference type="SMART" id="SM00409">
    <property type="entry name" value="IG"/>
    <property type="match status" value="3"/>
</dbReference>
<dbReference type="AlphaFoldDB" id="A0A9J8DIX2"/>
<evidence type="ECO:0000259" key="3">
    <source>
        <dbReference type="PROSITE" id="PS50835"/>
    </source>
</evidence>
<dbReference type="InterPro" id="IPR007110">
    <property type="entry name" value="Ig-like_dom"/>
</dbReference>
<proteinExistence type="predicted"/>
<keyword evidence="2" id="KW-0732">Signal</keyword>
<keyword evidence="1" id="KW-0812">Transmembrane</keyword>
<evidence type="ECO:0000313" key="5">
    <source>
        <dbReference type="Proteomes" id="UP001108240"/>
    </source>
</evidence>
<dbReference type="Gene3D" id="2.60.40.10">
    <property type="entry name" value="Immunoglobulins"/>
    <property type="match status" value="3"/>
</dbReference>
<dbReference type="SUPFAM" id="SSF48726">
    <property type="entry name" value="Immunoglobulin"/>
    <property type="match status" value="3"/>
</dbReference>
<dbReference type="PROSITE" id="PS50835">
    <property type="entry name" value="IG_LIKE"/>
    <property type="match status" value="1"/>
</dbReference>
<reference evidence="4" key="2">
    <citation type="submission" date="2025-09" db="UniProtKB">
        <authorList>
            <consortium name="Ensembl"/>
        </authorList>
    </citation>
    <scope>IDENTIFICATION</scope>
</reference>
<evidence type="ECO:0000313" key="4">
    <source>
        <dbReference type="Ensembl" id="ENSCCRP00000178701.1"/>
    </source>
</evidence>
<keyword evidence="1" id="KW-0472">Membrane</keyword>
<accession>A0A9J8DIX2</accession>
<dbReference type="PANTHER" id="PTHR21063:SF4">
    <property type="entry name" value="CD48 ANTIGEN-RELATED"/>
    <property type="match status" value="1"/>
</dbReference>
<dbReference type="InterPro" id="IPR003599">
    <property type="entry name" value="Ig_sub"/>
</dbReference>
<name>A0A9J8DIX2_CYPCA</name>
<sequence length="435" mass="48745">MKRAFILFLFPLFTIGVFGESVSVKEGDSVTLHTDVTDIKTDDEIEWRFNSTRIARVTGNNAIYDEDVKFKDRLQLNIQTGDLKISNFRITDSGLYKFEINSPRVSSEKTFSVSGVSYTGVKSLSVLVGDSVSLHSGVPELQRDDVLLWRFEHQNTPVAEINRKVGIFNTYDGPDERFRDRLQLDYWTGSLTIRDIGTSHSGVYEVDIRSGSSGYTTHKSFNVTVSDAVKSVSVTKGGTVTLLINVTEIQKDDLIQWIFGDIKLAEILKADQRFSTYDGADERFRDRLKLDNQTGSLNITDTRTTHSGLYELKIRSSRWFINRRITVTVTDPGLSPAAIAGIVGGVVGVIILVAVPVAVHVNAVVINHRRKIAELESRRKSVRLLLSDFFSAEVLQKGVLPLINDSMMKLSKPAETEQQFIVIYSHYISTHMKSV</sequence>
<dbReference type="Proteomes" id="UP001108240">
    <property type="component" value="Unplaced"/>
</dbReference>
<evidence type="ECO:0000256" key="2">
    <source>
        <dbReference type="SAM" id="SignalP"/>
    </source>
</evidence>
<dbReference type="InterPro" id="IPR036179">
    <property type="entry name" value="Ig-like_dom_sf"/>
</dbReference>
<keyword evidence="1" id="KW-1133">Transmembrane helix</keyword>
<keyword evidence="5" id="KW-1185">Reference proteome</keyword>
<dbReference type="InterPro" id="IPR013783">
    <property type="entry name" value="Ig-like_fold"/>
</dbReference>
<organism evidence="4 5">
    <name type="scientific">Cyprinus carpio carpio</name>
    <dbReference type="NCBI Taxonomy" id="630221"/>
    <lineage>
        <taxon>Eukaryota</taxon>
        <taxon>Metazoa</taxon>
        <taxon>Chordata</taxon>
        <taxon>Craniata</taxon>
        <taxon>Vertebrata</taxon>
        <taxon>Euteleostomi</taxon>
        <taxon>Actinopterygii</taxon>
        <taxon>Neopterygii</taxon>
        <taxon>Teleostei</taxon>
        <taxon>Ostariophysi</taxon>
        <taxon>Cypriniformes</taxon>
        <taxon>Cyprinidae</taxon>
        <taxon>Cyprininae</taxon>
        <taxon>Cyprinus</taxon>
    </lineage>
</organism>
<dbReference type="Ensembl" id="ENSCCRT00000205621.1">
    <property type="protein sequence ID" value="ENSCCRP00000178701.1"/>
    <property type="gene ID" value="ENSCCRG00000081143.1"/>
</dbReference>
<feature type="transmembrane region" description="Helical" evidence="1">
    <location>
        <begin position="337"/>
        <end position="361"/>
    </location>
</feature>